<dbReference type="InterPro" id="IPR038418">
    <property type="entry name" value="6-PTP_synth/QueD_sf"/>
</dbReference>
<gene>
    <name evidence="9" type="ORF">SIID45300_01238</name>
</gene>
<name>A0ABQ0C7Q8_9PROT</name>
<keyword evidence="6 8" id="KW-0456">Lyase</keyword>
<evidence type="ECO:0000256" key="7">
    <source>
        <dbReference type="ARBA" id="ARBA00048807"/>
    </source>
</evidence>
<comment type="cofactor">
    <cofactor evidence="8">
        <name>Zn(2+)</name>
        <dbReference type="ChEBI" id="CHEBI:29105"/>
    </cofactor>
    <text evidence="8">Binds 1 zinc ion per subunit.</text>
</comment>
<proteinExistence type="inferred from homology"/>
<dbReference type="Pfam" id="PF01242">
    <property type="entry name" value="PTPS"/>
    <property type="match status" value="1"/>
</dbReference>
<evidence type="ECO:0000256" key="3">
    <source>
        <dbReference type="ARBA" id="ARBA00018141"/>
    </source>
</evidence>
<keyword evidence="4 8" id="KW-0479">Metal-binding</keyword>
<dbReference type="Gene3D" id="3.30.479.10">
    <property type="entry name" value="6-pyruvoyl tetrahydropterin synthase/QueD"/>
    <property type="match status" value="1"/>
</dbReference>
<evidence type="ECO:0000313" key="9">
    <source>
        <dbReference type="EMBL" id="GAB0056923.1"/>
    </source>
</evidence>
<keyword evidence="5 8" id="KW-0862">Zinc</keyword>
<evidence type="ECO:0000256" key="2">
    <source>
        <dbReference type="ARBA" id="ARBA00008900"/>
    </source>
</evidence>
<dbReference type="PIRSF" id="PIRSF006113">
    <property type="entry name" value="PTP_synth"/>
    <property type="match status" value="1"/>
</dbReference>
<protein>
    <recommendedName>
        <fullName evidence="3 8">6-carboxy-5,6,7,8-tetrahydropterin synthase</fullName>
        <ecNumber evidence="8">4.-.-.-</ecNumber>
    </recommendedName>
</protein>
<organism evidence="9 10">
    <name type="scientific">Candidatus Magnetaquiglobus chichijimensis</name>
    <dbReference type="NCBI Taxonomy" id="3141448"/>
    <lineage>
        <taxon>Bacteria</taxon>
        <taxon>Pseudomonadati</taxon>
        <taxon>Pseudomonadota</taxon>
        <taxon>Magnetococcia</taxon>
        <taxon>Magnetococcales</taxon>
        <taxon>Candidatus Magnetaquicoccaceae</taxon>
        <taxon>Candidatus Magnetaquiglobus</taxon>
    </lineage>
</organism>
<dbReference type="PANTHER" id="PTHR12589:SF7">
    <property type="entry name" value="6-PYRUVOYL TETRAHYDROBIOPTERIN SYNTHASE"/>
    <property type="match status" value="1"/>
</dbReference>
<dbReference type="EMBL" id="BAAFGK010000004">
    <property type="protein sequence ID" value="GAB0056923.1"/>
    <property type="molecule type" value="Genomic_DNA"/>
</dbReference>
<dbReference type="Proteomes" id="UP001628193">
    <property type="component" value="Unassembled WGS sequence"/>
</dbReference>
<evidence type="ECO:0000256" key="5">
    <source>
        <dbReference type="ARBA" id="ARBA00022833"/>
    </source>
</evidence>
<keyword evidence="8" id="KW-0671">Queuosine biosynthesis</keyword>
<keyword evidence="10" id="KW-1185">Reference proteome</keyword>
<comment type="catalytic activity">
    <reaction evidence="7 8">
        <text>7,8-dihydroneopterin 3'-triphosphate + H2O = 6-carboxy-5,6,7,8-tetrahydropterin + triphosphate + acetaldehyde + 2 H(+)</text>
        <dbReference type="Rhea" id="RHEA:27966"/>
        <dbReference type="ChEBI" id="CHEBI:15343"/>
        <dbReference type="ChEBI" id="CHEBI:15377"/>
        <dbReference type="ChEBI" id="CHEBI:15378"/>
        <dbReference type="ChEBI" id="CHEBI:18036"/>
        <dbReference type="ChEBI" id="CHEBI:58462"/>
        <dbReference type="ChEBI" id="CHEBI:61032"/>
        <dbReference type="EC" id="4.1.2.50"/>
    </reaction>
</comment>
<evidence type="ECO:0000256" key="6">
    <source>
        <dbReference type="ARBA" id="ARBA00023239"/>
    </source>
</evidence>
<comment type="pathway">
    <text evidence="1 8">Purine metabolism; 7-cyano-7-deazaguanine biosynthesis.</text>
</comment>
<evidence type="ECO:0000256" key="8">
    <source>
        <dbReference type="PIRNR" id="PIRNR006113"/>
    </source>
</evidence>
<evidence type="ECO:0000256" key="1">
    <source>
        <dbReference type="ARBA" id="ARBA00005061"/>
    </source>
</evidence>
<sequence length="143" mass="16363">MKIARAFTFDAAHRLVHHDGKCRRMHGHGYRLELVFTGHPRLPAPHEPQSGFLVDFGHLDRLVRQELIEPLLDHHLLNDTLPQLPYHSAEYLAAWIVGWCMHHLDGRAELGDTRIAHARLWESDKSWAEATTDDAIALGFAPR</sequence>
<reference evidence="9 10" key="1">
    <citation type="submission" date="2024-09" db="EMBL/GenBank/DDBJ databases">
        <title>Draft genome sequence of Candidatus Magnetaquicoccaceae bacterium FCR-1.</title>
        <authorList>
            <person name="Shimoshige H."/>
            <person name="Shimamura S."/>
            <person name="Taoka A."/>
            <person name="Kobayashi H."/>
            <person name="Maekawa T."/>
        </authorList>
    </citation>
    <scope>NUCLEOTIDE SEQUENCE [LARGE SCALE GENOMIC DNA]</scope>
    <source>
        <strain evidence="9 10">FCR-1</strain>
    </source>
</reference>
<dbReference type="SUPFAM" id="SSF55620">
    <property type="entry name" value="Tetrahydrobiopterin biosynthesis enzymes-like"/>
    <property type="match status" value="1"/>
</dbReference>
<accession>A0ABQ0C7Q8</accession>
<dbReference type="EC" id="4.-.-.-" evidence="8"/>
<dbReference type="RefSeq" id="WP_420904639.1">
    <property type="nucleotide sequence ID" value="NZ_BAAFGK010000004.1"/>
</dbReference>
<comment type="similarity">
    <text evidence="2 8">Belongs to the PTPS family. QueD subfamily.</text>
</comment>
<evidence type="ECO:0000256" key="4">
    <source>
        <dbReference type="ARBA" id="ARBA00022723"/>
    </source>
</evidence>
<evidence type="ECO:0000313" key="10">
    <source>
        <dbReference type="Proteomes" id="UP001628193"/>
    </source>
</evidence>
<dbReference type="InterPro" id="IPR007115">
    <property type="entry name" value="6-PTP_synth/QueD"/>
</dbReference>
<comment type="caution">
    <text evidence="9">The sequence shown here is derived from an EMBL/GenBank/DDBJ whole genome shotgun (WGS) entry which is preliminary data.</text>
</comment>
<dbReference type="PANTHER" id="PTHR12589">
    <property type="entry name" value="PYRUVOYL TETRAHYDROBIOPTERIN SYNTHASE"/>
    <property type="match status" value="1"/>
</dbReference>